<organism evidence="2 3">
    <name type="scientific">Timema podura</name>
    <name type="common">Walking stick</name>
    <dbReference type="NCBI Taxonomy" id="61482"/>
    <lineage>
        <taxon>Eukaryota</taxon>
        <taxon>Metazoa</taxon>
        <taxon>Ecdysozoa</taxon>
        <taxon>Arthropoda</taxon>
        <taxon>Hexapoda</taxon>
        <taxon>Insecta</taxon>
        <taxon>Pterygota</taxon>
        <taxon>Neoptera</taxon>
        <taxon>Polyneoptera</taxon>
        <taxon>Phasmatodea</taxon>
        <taxon>Timematodea</taxon>
        <taxon>Timematoidea</taxon>
        <taxon>Timematidae</taxon>
        <taxon>Timema</taxon>
    </lineage>
</organism>
<accession>A0ABN7PHM8</accession>
<keyword evidence="3" id="KW-1185">Reference proteome</keyword>
<evidence type="ECO:0000256" key="1">
    <source>
        <dbReference type="SAM" id="Coils"/>
    </source>
</evidence>
<protein>
    <submittedName>
        <fullName evidence="2">Uncharacterized protein</fullName>
    </submittedName>
</protein>
<name>A0ABN7PHM8_TIMPD</name>
<feature type="coiled-coil region" evidence="1">
    <location>
        <begin position="37"/>
        <end position="64"/>
    </location>
</feature>
<gene>
    <name evidence="2" type="ORF">TPAB3V08_LOCUS13545</name>
</gene>
<proteinExistence type="predicted"/>
<reference evidence="2" key="1">
    <citation type="submission" date="2021-03" db="EMBL/GenBank/DDBJ databases">
        <authorList>
            <person name="Tran Van P."/>
        </authorList>
    </citation>
    <scope>NUCLEOTIDE SEQUENCE</scope>
</reference>
<keyword evidence="1" id="KW-0175">Coiled coil</keyword>
<sequence length="102" mass="11205">MIVLANVLSSVCSRSCQQRQKKTREVLSTGGSKGQDIETHHKKLTALRAQLASLKEKRAEQTEDVLHVGVIGETETEHKIRLGEMTPFGTTLGSAVSSIRYL</sequence>
<evidence type="ECO:0000313" key="2">
    <source>
        <dbReference type="EMBL" id="CAG2066602.1"/>
    </source>
</evidence>
<dbReference type="EMBL" id="CAJPIN010056372">
    <property type="protein sequence ID" value="CAG2066602.1"/>
    <property type="molecule type" value="Genomic_DNA"/>
</dbReference>
<dbReference type="Proteomes" id="UP001153148">
    <property type="component" value="Unassembled WGS sequence"/>
</dbReference>
<comment type="caution">
    <text evidence="2">The sequence shown here is derived from an EMBL/GenBank/DDBJ whole genome shotgun (WGS) entry which is preliminary data.</text>
</comment>
<evidence type="ECO:0000313" key="3">
    <source>
        <dbReference type="Proteomes" id="UP001153148"/>
    </source>
</evidence>